<evidence type="ECO:0000313" key="3">
    <source>
        <dbReference type="Proteomes" id="UP001628179"/>
    </source>
</evidence>
<comment type="caution">
    <text evidence="2">The sequence shown here is derived from an EMBL/GenBank/DDBJ whole genome shotgun (WGS) entry which is preliminary data.</text>
</comment>
<organism evidence="2 3">
    <name type="scientific">Madurella fahalii</name>
    <dbReference type="NCBI Taxonomy" id="1157608"/>
    <lineage>
        <taxon>Eukaryota</taxon>
        <taxon>Fungi</taxon>
        <taxon>Dikarya</taxon>
        <taxon>Ascomycota</taxon>
        <taxon>Pezizomycotina</taxon>
        <taxon>Sordariomycetes</taxon>
        <taxon>Sordariomycetidae</taxon>
        <taxon>Sordariales</taxon>
        <taxon>Sordariales incertae sedis</taxon>
        <taxon>Madurella</taxon>
    </lineage>
</organism>
<dbReference type="GeneID" id="98173171"/>
<protein>
    <submittedName>
        <fullName evidence="2">Uncharacterized protein</fullName>
    </submittedName>
</protein>
<name>A0ABQ0G375_9PEZI</name>
<dbReference type="RefSeq" id="XP_070913949.1">
    <property type="nucleotide sequence ID" value="XM_071057848.1"/>
</dbReference>
<proteinExistence type="predicted"/>
<gene>
    <name evidence="2" type="ORF">MFIFM68171_02426</name>
</gene>
<dbReference type="EMBL" id="BAAFSV010000001">
    <property type="protein sequence ID" value="GAB1312216.1"/>
    <property type="molecule type" value="Genomic_DNA"/>
</dbReference>
<accession>A0ABQ0G375</accession>
<keyword evidence="3" id="KW-1185">Reference proteome</keyword>
<sequence>MPPFSMLRRSPRDRKSREKQKVEDVGDSNATPPDEDVAQKDDEVSTEIYCKTFEVDFRESHHQPLSGEELPRSPSLSEAQRR</sequence>
<evidence type="ECO:0000256" key="1">
    <source>
        <dbReference type="SAM" id="MobiDB-lite"/>
    </source>
</evidence>
<reference evidence="2 3" key="1">
    <citation type="submission" date="2024-09" db="EMBL/GenBank/DDBJ databases">
        <title>Itraconazole resistance in Madurella fahalii resulting from another homologue of gene encoding cytochrome P450 14-alpha sterol demethylase (CYP51).</title>
        <authorList>
            <person name="Yoshioka I."/>
            <person name="Fahal A.H."/>
            <person name="Kaneko S."/>
            <person name="Yaguchi T."/>
        </authorList>
    </citation>
    <scope>NUCLEOTIDE SEQUENCE [LARGE SCALE GENOMIC DNA]</scope>
    <source>
        <strain evidence="2 3">IFM 68171</strain>
    </source>
</reference>
<dbReference type="Proteomes" id="UP001628179">
    <property type="component" value="Unassembled WGS sequence"/>
</dbReference>
<feature type="region of interest" description="Disordered" evidence="1">
    <location>
        <begin position="1"/>
        <end position="43"/>
    </location>
</feature>
<evidence type="ECO:0000313" key="2">
    <source>
        <dbReference type="EMBL" id="GAB1312216.1"/>
    </source>
</evidence>
<feature type="compositionally biased region" description="Basic and acidic residues" evidence="1">
    <location>
        <begin position="13"/>
        <end position="24"/>
    </location>
</feature>
<feature type="region of interest" description="Disordered" evidence="1">
    <location>
        <begin position="56"/>
        <end position="82"/>
    </location>
</feature>